<accession>A0A087T5E3</accession>
<feature type="non-terminal residue" evidence="2">
    <location>
        <position position="65"/>
    </location>
</feature>
<evidence type="ECO:0000256" key="1">
    <source>
        <dbReference type="SAM" id="MobiDB-lite"/>
    </source>
</evidence>
<keyword evidence="3" id="KW-1185">Reference proteome</keyword>
<dbReference type="EMBL" id="KK113498">
    <property type="protein sequence ID" value="KFM60332.1"/>
    <property type="molecule type" value="Genomic_DNA"/>
</dbReference>
<reference evidence="2 3" key="1">
    <citation type="submission" date="2013-11" db="EMBL/GenBank/DDBJ databases">
        <title>Genome sequencing of Stegodyphus mimosarum.</title>
        <authorList>
            <person name="Bechsgaard J."/>
        </authorList>
    </citation>
    <scope>NUCLEOTIDE SEQUENCE [LARGE SCALE GENOMIC DNA]</scope>
</reference>
<feature type="compositionally biased region" description="Polar residues" evidence="1">
    <location>
        <begin position="9"/>
        <end position="22"/>
    </location>
</feature>
<sequence length="65" mass="7749">MVLQRRRNNNPSNDMRGSTSEQPEIYQADVCRLFTDKAETRSVFQFETLCFPEEIDKFERLLCPF</sequence>
<evidence type="ECO:0000313" key="2">
    <source>
        <dbReference type="EMBL" id="KFM60332.1"/>
    </source>
</evidence>
<dbReference type="AlphaFoldDB" id="A0A087T5E3"/>
<name>A0A087T5E3_STEMI</name>
<organism evidence="2 3">
    <name type="scientific">Stegodyphus mimosarum</name>
    <name type="common">African social velvet spider</name>
    <dbReference type="NCBI Taxonomy" id="407821"/>
    <lineage>
        <taxon>Eukaryota</taxon>
        <taxon>Metazoa</taxon>
        <taxon>Ecdysozoa</taxon>
        <taxon>Arthropoda</taxon>
        <taxon>Chelicerata</taxon>
        <taxon>Arachnida</taxon>
        <taxon>Araneae</taxon>
        <taxon>Araneomorphae</taxon>
        <taxon>Entelegynae</taxon>
        <taxon>Eresoidea</taxon>
        <taxon>Eresidae</taxon>
        <taxon>Stegodyphus</taxon>
    </lineage>
</organism>
<protein>
    <submittedName>
        <fullName evidence="2">Uncharacterized protein</fullName>
    </submittedName>
</protein>
<feature type="region of interest" description="Disordered" evidence="1">
    <location>
        <begin position="1"/>
        <end position="22"/>
    </location>
</feature>
<proteinExistence type="predicted"/>
<evidence type="ECO:0000313" key="3">
    <source>
        <dbReference type="Proteomes" id="UP000054359"/>
    </source>
</evidence>
<gene>
    <name evidence="2" type="ORF">X975_11687</name>
</gene>
<dbReference type="Proteomes" id="UP000054359">
    <property type="component" value="Unassembled WGS sequence"/>
</dbReference>